<dbReference type="RefSeq" id="WP_088270208.1">
    <property type="nucleotide sequence ID" value="NZ_BMKI01000004.1"/>
</dbReference>
<dbReference type="InterPro" id="IPR011008">
    <property type="entry name" value="Dimeric_a/b-barrel"/>
</dbReference>
<gene>
    <name evidence="5" type="primary">lrpB</name>
    <name evidence="5" type="ORF">GCM10011573_21790</name>
</gene>
<sequence>MDIIDKQILTILTQNSKLTNKEIGEMIHMTGQAVSARILNLQKNGLIKKYSIEINHSHTQFIRVFMDSNNFDAFEQFVNTYEEVSSIYKVSGQACYMIIGHFEESNLAPFIEKVSKWARYSVETVISDRTTDTLDISINGYSNNE</sequence>
<dbReference type="EMBL" id="BMKI01000004">
    <property type="protein sequence ID" value="GGC91832.1"/>
    <property type="molecule type" value="Genomic_DNA"/>
</dbReference>
<dbReference type="PANTHER" id="PTHR30154">
    <property type="entry name" value="LEUCINE-RESPONSIVE REGULATORY PROTEIN"/>
    <property type="match status" value="1"/>
</dbReference>
<dbReference type="SUPFAM" id="SSF54909">
    <property type="entry name" value="Dimeric alpha+beta barrel"/>
    <property type="match status" value="1"/>
</dbReference>
<proteinExistence type="predicted"/>
<evidence type="ECO:0000256" key="2">
    <source>
        <dbReference type="ARBA" id="ARBA00023125"/>
    </source>
</evidence>
<keyword evidence="1" id="KW-0805">Transcription regulation</keyword>
<dbReference type="Proteomes" id="UP000630615">
    <property type="component" value="Unassembled WGS sequence"/>
</dbReference>
<organism evidence="5 6">
    <name type="scientific">Enterococcus wangshanyuanii</name>
    <dbReference type="NCBI Taxonomy" id="2005703"/>
    <lineage>
        <taxon>Bacteria</taxon>
        <taxon>Bacillati</taxon>
        <taxon>Bacillota</taxon>
        <taxon>Bacilli</taxon>
        <taxon>Lactobacillales</taxon>
        <taxon>Enterococcaceae</taxon>
        <taxon>Enterococcus</taxon>
    </lineage>
</organism>
<keyword evidence="6" id="KW-1185">Reference proteome</keyword>
<dbReference type="InterPro" id="IPR019888">
    <property type="entry name" value="Tscrpt_reg_AsnC-like"/>
</dbReference>
<dbReference type="PROSITE" id="PS50956">
    <property type="entry name" value="HTH_ASNC_2"/>
    <property type="match status" value="1"/>
</dbReference>
<keyword evidence="3" id="KW-0804">Transcription</keyword>
<reference evidence="6" key="1">
    <citation type="journal article" date="2019" name="Int. J. Syst. Evol. Microbiol.">
        <title>The Global Catalogue of Microorganisms (GCM) 10K type strain sequencing project: providing services to taxonomists for standard genome sequencing and annotation.</title>
        <authorList>
            <consortium name="The Broad Institute Genomics Platform"/>
            <consortium name="The Broad Institute Genome Sequencing Center for Infectious Disease"/>
            <person name="Wu L."/>
            <person name="Ma J."/>
        </authorList>
    </citation>
    <scope>NUCLEOTIDE SEQUENCE [LARGE SCALE GENOMIC DNA]</scope>
    <source>
        <strain evidence="6">CGMCC 1.15942</strain>
    </source>
</reference>
<evidence type="ECO:0000256" key="3">
    <source>
        <dbReference type="ARBA" id="ARBA00023163"/>
    </source>
</evidence>
<dbReference type="PANTHER" id="PTHR30154:SF55">
    <property type="entry name" value="HTH-TYPE TRANSCRIPTIONAL REGULATOR LRPB"/>
    <property type="match status" value="1"/>
</dbReference>
<comment type="caution">
    <text evidence="5">The sequence shown here is derived from an EMBL/GenBank/DDBJ whole genome shotgun (WGS) entry which is preliminary data.</text>
</comment>
<dbReference type="InterPro" id="IPR036390">
    <property type="entry name" value="WH_DNA-bd_sf"/>
</dbReference>
<feature type="domain" description="HTH asnC-type" evidence="4">
    <location>
        <begin position="1"/>
        <end position="72"/>
    </location>
</feature>
<dbReference type="InterPro" id="IPR019887">
    <property type="entry name" value="Tscrpt_reg_AsnC/Lrp_C"/>
</dbReference>
<evidence type="ECO:0000259" key="4">
    <source>
        <dbReference type="PROSITE" id="PS50956"/>
    </source>
</evidence>
<dbReference type="Pfam" id="PF01037">
    <property type="entry name" value="AsnC_trans_reg"/>
    <property type="match status" value="1"/>
</dbReference>
<protein>
    <submittedName>
        <fullName evidence="5">Transcriptional regulator</fullName>
    </submittedName>
</protein>
<dbReference type="InterPro" id="IPR000485">
    <property type="entry name" value="AsnC-type_HTH_dom"/>
</dbReference>
<dbReference type="SUPFAM" id="SSF46785">
    <property type="entry name" value="Winged helix' DNA-binding domain"/>
    <property type="match status" value="1"/>
</dbReference>
<evidence type="ECO:0000313" key="6">
    <source>
        <dbReference type="Proteomes" id="UP000630615"/>
    </source>
</evidence>
<dbReference type="Gene3D" id="1.10.10.10">
    <property type="entry name" value="Winged helix-like DNA-binding domain superfamily/Winged helix DNA-binding domain"/>
    <property type="match status" value="1"/>
</dbReference>
<dbReference type="SMART" id="SM00344">
    <property type="entry name" value="HTH_ASNC"/>
    <property type="match status" value="1"/>
</dbReference>
<keyword evidence="2" id="KW-0238">DNA-binding</keyword>
<evidence type="ECO:0000313" key="5">
    <source>
        <dbReference type="EMBL" id="GGC91832.1"/>
    </source>
</evidence>
<dbReference type="InterPro" id="IPR036388">
    <property type="entry name" value="WH-like_DNA-bd_sf"/>
</dbReference>
<dbReference type="PRINTS" id="PR00033">
    <property type="entry name" value="HTHASNC"/>
</dbReference>
<dbReference type="Gene3D" id="3.30.70.920">
    <property type="match status" value="1"/>
</dbReference>
<dbReference type="Pfam" id="PF13412">
    <property type="entry name" value="HTH_24"/>
    <property type="match status" value="1"/>
</dbReference>
<accession>A0ABQ1P6X2</accession>
<name>A0ABQ1P6X2_9ENTE</name>
<evidence type="ECO:0000256" key="1">
    <source>
        <dbReference type="ARBA" id="ARBA00023015"/>
    </source>
</evidence>